<dbReference type="InterPro" id="IPR014729">
    <property type="entry name" value="Rossmann-like_a/b/a_fold"/>
</dbReference>
<dbReference type="AlphaFoldDB" id="J4C443"/>
<dbReference type="Gene3D" id="1.20.120.1910">
    <property type="entry name" value="Cysteine-tRNA ligase, C-terminal anti-codon recognition domain"/>
    <property type="match status" value="1"/>
</dbReference>
<evidence type="ECO:0000256" key="9">
    <source>
        <dbReference type="ARBA" id="ARBA00023146"/>
    </source>
</evidence>
<dbReference type="OrthoDB" id="438179at2759"/>
<evidence type="ECO:0000256" key="8">
    <source>
        <dbReference type="ARBA" id="ARBA00022917"/>
    </source>
</evidence>
<evidence type="ECO:0000313" key="14">
    <source>
        <dbReference type="Proteomes" id="UP000003786"/>
    </source>
</evidence>
<evidence type="ECO:0000256" key="6">
    <source>
        <dbReference type="ARBA" id="ARBA00022833"/>
    </source>
</evidence>
<dbReference type="PRINTS" id="PR00983">
    <property type="entry name" value="TRNASYNTHCYS"/>
</dbReference>
<keyword evidence="14" id="KW-1185">Reference proteome</keyword>
<dbReference type="PANTHER" id="PTHR10890">
    <property type="entry name" value="CYSTEINYL-TRNA SYNTHETASE"/>
    <property type="match status" value="1"/>
</dbReference>
<organism evidence="13 14">
    <name type="scientific">Theileria orientalis strain Shintoku</name>
    <dbReference type="NCBI Taxonomy" id="869250"/>
    <lineage>
        <taxon>Eukaryota</taxon>
        <taxon>Sar</taxon>
        <taxon>Alveolata</taxon>
        <taxon>Apicomplexa</taxon>
        <taxon>Aconoidasida</taxon>
        <taxon>Piroplasmida</taxon>
        <taxon>Theileriidae</taxon>
        <taxon>Theileria</taxon>
    </lineage>
</organism>
<dbReference type="GO" id="GO:0005524">
    <property type="term" value="F:ATP binding"/>
    <property type="evidence" value="ECO:0007669"/>
    <property type="project" value="UniProtKB-KW"/>
</dbReference>
<feature type="domain" description="tRNA synthetases class I catalytic" evidence="12">
    <location>
        <begin position="73"/>
        <end position="376"/>
    </location>
</feature>
<dbReference type="STRING" id="869250.J4C443"/>
<evidence type="ECO:0000256" key="7">
    <source>
        <dbReference type="ARBA" id="ARBA00022840"/>
    </source>
</evidence>
<dbReference type="Proteomes" id="UP000003786">
    <property type="component" value="Chromosome 3"/>
</dbReference>
<evidence type="ECO:0000313" key="13">
    <source>
        <dbReference type="EMBL" id="BAM41536.1"/>
    </source>
</evidence>
<evidence type="ECO:0000256" key="4">
    <source>
        <dbReference type="ARBA" id="ARBA00022723"/>
    </source>
</evidence>
<evidence type="ECO:0000256" key="3">
    <source>
        <dbReference type="ARBA" id="ARBA00022598"/>
    </source>
</evidence>
<protein>
    <recommendedName>
        <fullName evidence="2">cysteine--tRNA ligase</fullName>
        <ecNumber evidence="2">6.1.1.16</ecNumber>
    </recommendedName>
    <alternativeName>
        <fullName evidence="10">Cysteinyl-tRNA synthetase</fullName>
    </alternativeName>
</protein>
<dbReference type="GO" id="GO:0046872">
    <property type="term" value="F:metal ion binding"/>
    <property type="evidence" value="ECO:0007669"/>
    <property type="project" value="UniProtKB-KW"/>
</dbReference>
<reference evidence="13 14" key="1">
    <citation type="journal article" date="2012" name="MBio">
        <title>Comparative genome analysis of three eukaryotic parasites with differing abilities to transform leukocytes reveals key mediators of Theileria-induced leukocyte transformation.</title>
        <authorList>
            <person name="Hayashida K."/>
            <person name="Hara Y."/>
            <person name="Abe T."/>
            <person name="Yamasaki C."/>
            <person name="Toyoda A."/>
            <person name="Kosuge T."/>
            <person name="Suzuki Y."/>
            <person name="Sato Y."/>
            <person name="Kawashima S."/>
            <person name="Katayama T."/>
            <person name="Wakaguri H."/>
            <person name="Inoue N."/>
            <person name="Homma K."/>
            <person name="Tada-Umezaki M."/>
            <person name="Yagi Y."/>
            <person name="Fujii Y."/>
            <person name="Habara T."/>
            <person name="Kanehisa M."/>
            <person name="Watanabe H."/>
            <person name="Ito K."/>
            <person name="Gojobori T."/>
            <person name="Sugawara H."/>
            <person name="Imanishi T."/>
            <person name="Weir W."/>
            <person name="Gardner M."/>
            <person name="Pain A."/>
            <person name="Shiels B."/>
            <person name="Hattori M."/>
            <person name="Nene V."/>
            <person name="Sugimoto C."/>
        </authorList>
    </citation>
    <scope>NUCLEOTIDE SEQUENCE [LARGE SCALE GENOMIC DNA]</scope>
    <source>
        <strain evidence="13 14">Shintoku</strain>
    </source>
</reference>
<evidence type="ECO:0000256" key="11">
    <source>
        <dbReference type="SAM" id="Coils"/>
    </source>
</evidence>
<dbReference type="VEuPathDB" id="PiroplasmaDB:TOT_030000799"/>
<dbReference type="CDD" id="cd00672">
    <property type="entry name" value="CysRS_core"/>
    <property type="match status" value="1"/>
</dbReference>
<dbReference type="GeneID" id="20715947"/>
<keyword evidence="3" id="KW-0436">Ligase</keyword>
<evidence type="ECO:0000256" key="5">
    <source>
        <dbReference type="ARBA" id="ARBA00022741"/>
    </source>
</evidence>
<name>J4C443_THEOR</name>
<dbReference type="HAMAP" id="MF_00041">
    <property type="entry name" value="Cys_tRNA_synth"/>
    <property type="match status" value="1"/>
</dbReference>
<dbReference type="Gene3D" id="3.40.50.620">
    <property type="entry name" value="HUPs"/>
    <property type="match status" value="1"/>
</dbReference>
<dbReference type="PANTHER" id="PTHR10890:SF3">
    <property type="entry name" value="CYSTEINE--TRNA LIGASE, CYTOPLASMIC"/>
    <property type="match status" value="1"/>
</dbReference>
<dbReference type="EC" id="6.1.1.16" evidence="2"/>
<evidence type="ECO:0000256" key="2">
    <source>
        <dbReference type="ARBA" id="ARBA00012832"/>
    </source>
</evidence>
<dbReference type="SUPFAM" id="SSF52374">
    <property type="entry name" value="Nucleotidylyl transferase"/>
    <property type="match status" value="1"/>
</dbReference>
<keyword evidence="9 13" id="KW-0030">Aminoacyl-tRNA synthetase</keyword>
<dbReference type="NCBIfam" id="TIGR00435">
    <property type="entry name" value="cysS"/>
    <property type="match status" value="1"/>
</dbReference>
<keyword evidence="4" id="KW-0479">Metal-binding</keyword>
<dbReference type="EMBL" id="AP011948">
    <property type="protein sequence ID" value="BAM41536.1"/>
    <property type="molecule type" value="Genomic_DNA"/>
</dbReference>
<keyword evidence="6" id="KW-0862">Zinc</keyword>
<comment type="cofactor">
    <cofactor evidence="1">
        <name>Zn(2+)</name>
        <dbReference type="ChEBI" id="CHEBI:29105"/>
    </cofactor>
</comment>
<keyword evidence="8" id="KW-0648">Protein biosynthesis</keyword>
<dbReference type="OMA" id="KWDSFMN"/>
<dbReference type="GO" id="GO:0006423">
    <property type="term" value="P:cysteinyl-tRNA aminoacylation"/>
    <property type="evidence" value="ECO:0007669"/>
    <property type="project" value="InterPro"/>
</dbReference>
<keyword evidence="7" id="KW-0067">ATP-binding</keyword>
<keyword evidence="11" id="KW-0175">Coiled coil</keyword>
<dbReference type="RefSeq" id="XP_009691837.1">
    <property type="nucleotide sequence ID" value="XM_009693542.1"/>
</dbReference>
<sequence>MLNFKTALSFKYINRVNLNVLVKDSIRSSSKLGWSHMATESDLRDWKPPSKQNKFVTGLRLRNSLKHSENVEFVPEEGRKVKWYTCGPTVYDVAHMGHARTYIACDTIRSIMQNYLNYDVFFVENITDIDDKIIQRALKEGKEFSDVSSHWEREFWSDMLSLGVSLPDCITRVSDYVEEIVEFIERIVSNGYAYESEGSVYFDIEAFRSSGKHAYAKLEPNSFNDLNRILDAEGSLTEVSANKRSKSDFALWKRSKENEPSWDSPWGPGRPGWHIECSAMSSCIFEKGVFDIHSGGIDLRFPHHDNEIAQSEAYFDSNRWVNYFIHFGHLHIKGLKMSKSLKNFVSIKEMLSRYNRRQIRLLFLNARYDSTLNFNYDAEGMDETVKIDDELYNFFSRLNSRLSKPELEQKWSEEHLELSRMFERLKTEVHEAILDNFDTPEVLSLIRKFVTHVNTFMSDVTKTVNYTQALSFKEYLYRILGVFKLVEPGCEYGVDKEVSTSENEKKLLEELVNLRQKTRVFAQAALKSNSTEEAKSILKHCDHIRDVSLPNMGIILEDDGSSVVKYKSLHDQELERLRKEEKKKQREQLERERLEILSTPPEEYIHKSFPNKFGKLDEQYLPVEYIDGTPISKSERKSMEKVNEKVTLWFS</sequence>
<feature type="coiled-coil region" evidence="11">
    <location>
        <begin position="567"/>
        <end position="599"/>
    </location>
</feature>
<gene>
    <name evidence="13" type="ORF">TOT_030000799</name>
</gene>
<dbReference type="FunFam" id="3.40.50.620:FF:000027">
    <property type="entry name" value="Cysteine--tRNA ligase, cytoplasmic"/>
    <property type="match status" value="1"/>
</dbReference>
<dbReference type="GO" id="GO:0005737">
    <property type="term" value="C:cytoplasm"/>
    <property type="evidence" value="ECO:0007669"/>
    <property type="project" value="TreeGrafter"/>
</dbReference>
<evidence type="ECO:0000259" key="12">
    <source>
        <dbReference type="Pfam" id="PF01406"/>
    </source>
</evidence>
<dbReference type="GO" id="GO:0004817">
    <property type="term" value="F:cysteine-tRNA ligase activity"/>
    <property type="evidence" value="ECO:0007669"/>
    <property type="project" value="UniProtKB-EC"/>
</dbReference>
<dbReference type="InterPro" id="IPR032678">
    <property type="entry name" value="tRNA-synt_1_cat_dom"/>
</dbReference>
<proteinExistence type="inferred from homology"/>
<dbReference type="Pfam" id="PF01406">
    <property type="entry name" value="tRNA-synt_1e"/>
    <property type="match status" value="1"/>
</dbReference>
<dbReference type="InterPro" id="IPR009080">
    <property type="entry name" value="tRNAsynth_Ia_anticodon-bd"/>
</dbReference>
<dbReference type="eggNOG" id="KOG2007">
    <property type="taxonomic scope" value="Eukaryota"/>
</dbReference>
<dbReference type="KEGG" id="tot:TOT_030000799"/>
<dbReference type="InterPro" id="IPR015803">
    <property type="entry name" value="Cys-tRNA-ligase"/>
</dbReference>
<evidence type="ECO:0000256" key="10">
    <source>
        <dbReference type="ARBA" id="ARBA00031499"/>
    </source>
</evidence>
<dbReference type="SUPFAM" id="SSF47323">
    <property type="entry name" value="Anticodon-binding domain of a subclass of class I aminoacyl-tRNA synthetases"/>
    <property type="match status" value="1"/>
</dbReference>
<evidence type="ECO:0000256" key="1">
    <source>
        <dbReference type="ARBA" id="ARBA00001947"/>
    </source>
</evidence>
<keyword evidence="5" id="KW-0547">Nucleotide-binding</keyword>
<dbReference type="InterPro" id="IPR024909">
    <property type="entry name" value="Cys-tRNA/MSH_ligase"/>
</dbReference>
<accession>J4C443</accession>